<dbReference type="SUPFAM" id="SSF81296">
    <property type="entry name" value="E set domains"/>
    <property type="match status" value="2"/>
</dbReference>
<proteinExistence type="inferred from homology"/>
<accession>A0A914ATX8</accession>
<dbReference type="InterPro" id="IPR050357">
    <property type="entry name" value="Arrestin_domain-protein"/>
</dbReference>
<reference evidence="4" key="1">
    <citation type="submission" date="2022-11" db="UniProtKB">
        <authorList>
            <consortium name="EnsemblMetazoa"/>
        </authorList>
    </citation>
    <scope>IDENTIFICATION</scope>
</reference>
<dbReference type="GO" id="GO:0015031">
    <property type="term" value="P:protein transport"/>
    <property type="evidence" value="ECO:0007669"/>
    <property type="project" value="TreeGrafter"/>
</dbReference>
<dbReference type="InterPro" id="IPR011022">
    <property type="entry name" value="Arrestin_C-like"/>
</dbReference>
<evidence type="ECO:0000256" key="2">
    <source>
        <dbReference type="SAM" id="MobiDB-lite"/>
    </source>
</evidence>
<dbReference type="PANTHER" id="PTHR11188">
    <property type="entry name" value="ARRESTIN DOMAIN CONTAINING PROTEIN"/>
    <property type="match status" value="1"/>
</dbReference>
<evidence type="ECO:0000259" key="3">
    <source>
        <dbReference type="SMART" id="SM01017"/>
    </source>
</evidence>
<name>A0A914ATX8_PATMI</name>
<dbReference type="Pfam" id="PF02752">
    <property type="entry name" value="Arrestin_C"/>
    <property type="match status" value="1"/>
</dbReference>
<evidence type="ECO:0000313" key="4">
    <source>
        <dbReference type="EnsemblMetazoa" id="XP_038067515.1"/>
    </source>
</evidence>
<dbReference type="Gene3D" id="2.60.40.640">
    <property type="match status" value="2"/>
</dbReference>
<dbReference type="Pfam" id="PF00339">
    <property type="entry name" value="Arrestin_N"/>
    <property type="match status" value="1"/>
</dbReference>
<organism evidence="4 5">
    <name type="scientific">Patiria miniata</name>
    <name type="common">Bat star</name>
    <name type="synonym">Asterina miniata</name>
    <dbReference type="NCBI Taxonomy" id="46514"/>
    <lineage>
        <taxon>Eukaryota</taxon>
        <taxon>Metazoa</taxon>
        <taxon>Echinodermata</taxon>
        <taxon>Eleutherozoa</taxon>
        <taxon>Asterozoa</taxon>
        <taxon>Asteroidea</taxon>
        <taxon>Valvatacea</taxon>
        <taxon>Valvatida</taxon>
        <taxon>Asterinidae</taxon>
        <taxon>Patiria</taxon>
    </lineage>
</organism>
<dbReference type="Proteomes" id="UP000887568">
    <property type="component" value="Unplaced"/>
</dbReference>
<dbReference type="PANTHER" id="PTHR11188:SF176">
    <property type="entry name" value="ARRESTIN DOMAIN-CONTAINING PROTEIN 1"/>
    <property type="match status" value="1"/>
</dbReference>
<feature type="domain" description="Arrestin C-terminal-like" evidence="3">
    <location>
        <begin position="213"/>
        <end position="339"/>
    </location>
</feature>
<evidence type="ECO:0000256" key="1">
    <source>
        <dbReference type="ARBA" id="ARBA00005298"/>
    </source>
</evidence>
<feature type="region of interest" description="Disordered" evidence="2">
    <location>
        <begin position="352"/>
        <end position="372"/>
    </location>
</feature>
<dbReference type="InterPro" id="IPR014752">
    <property type="entry name" value="Arrestin-like_C"/>
</dbReference>
<evidence type="ECO:0000313" key="5">
    <source>
        <dbReference type="Proteomes" id="UP000887568"/>
    </source>
</evidence>
<dbReference type="InterPro" id="IPR011021">
    <property type="entry name" value="Arrestin-like_N"/>
</dbReference>
<dbReference type="GO" id="GO:0005737">
    <property type="term" value="C:cytoplasm"/>
    <property type="evidence" value="ECO:0007669"/>
    <property type="project" value="TreeGrafter"/>
</dbReference>
<dbReference type="OrthoDB" id="2333384at2759"/>
<sequence length="422" mass="48037">MMGNLKNVEIVYDVNRDVFLPGDTVKGRVIIDIERNEELMGLRNIKGISVRFRGKAKIVWITKDSQTIHSGHPDYKIEYIRARHKKIWQDGNSKFERHEAREHYFDSSRLLFGSDETQPDAQDMRLPSGRHNFPFEFLVPSKALPASFEGSNGYVRYKTKAFVTMSRFLKNKLFKTEKCFSLLGPDVDLNPMPNIEEPLESEDEVRNFCGCGPDLEAITLISLPKQGYVPGEPIYVTGNVDNRELSEHREFTATLIQKVSYQDERKIRETTKTVLAKMKSTVTCPRGRVSEIMVGPLPIPPVPSTGMDGCSLIDIEYYAQCRDKSHTIKFPITVGSVPLWNSAPMATVDQGATPADGPANHARPNERLRFSPPSYEQVTGEIHNIEKGNREDYFNDDQFLPKYLHFNLTTSEDEVEVDQTWA</sequence>
<dbReference type="SMART" id="SM01017">
    <property type="entry name" value="Arrestin_C"/>
    <property type="match status" value="1"/>
</dbReference>
<dbReference type="AlphaFoldDB" id="A0A914ATX8"/>
<keyword evidence="5" id="KW-1185">Reference proteome</keyword>
<dbReference type="GeneID" id="119737322"/>
<dbReference type="EnsemblMetazoa" id="XM_038211587.1">
    <property type="protein sequence ID" value="XP_038067515.1"/>
    <property type="gene ID" value="LOC119737322"/>
</dbReference>
<dbReference type="OMA" id="PECHIRF"/>
<comment type="similarity">
    <text evidence="1">Belongs to the arrestin family.</text>
</comment>
<protein>
    <recommendedName>
        <fullName evidence="3">Arrestin C-terminal-like domain-containing protein</fullName>
    </recommendedName>
</protein>
<dbReference type="InterPro" id="IPR014756">
    <property type="entry name" value="Ig_E-set"/>
</dbReference>
<dbReference type="RefSeq" id="XP_038067515.1">
    <property type="nucleotide sequence ID" value="XM_038211587.1"/>
</dbReference>